<dbReference type="Proteomes" id="UP000623467">
    <property type="component" value="Unassembled WGS sequence"/>
</dbReference>
<feature type="transmembrane region" description="Helical" evidence="1">
    <location>
        <begin position="77"/>
        <end position="98"/>
    </location>
</feature>
<keyword evidence="1" id="KW-0472">Membrane</keyword>
<dbReference type="EMBL" id="JACAZH010000026">
    <property type="protein sequence ID" value="KAF7341913.1"/>
    <property type="molecule type" value="Genomic_DNA"/>
</dbReference>
<evidence type="ECO:0000313" key="3">
    <source>
        <dbReference type="Proteomes" id="UP000623467"/>
    </source>
</evidence>
<organism evidence="2 3">
    <name type="scientific">Mycena sanguinolenta</name>
    <dbReference type="NCBI Taxonomy" id="230812"/>
    <lineage>
        <taxon>Eukaryota</taxon>
        <taxon>Fungi</taxon>
        <taxon>Dikarya</taxon>
        <taxon>Basidiomycota</taxon>
        <taxon>Agaricomycotina</taxon>
        <taxon>Agaricomycetes</taxon>
        <taxon>Agaricomycetidae</taxon>
        <taxon>Agaricales</taxon>
        <taxon>Marasmiineae</taxon>
        <taxon>Mycenaceae</taxon>
        <taxon>Mycena</taxon>
    </lineage>
</organism>
<keyword evidence="1" id="KW-0812">Transmembrane</keyword>
<dbReference type="AlphaFoldDB" id="A0A8H6XI19"/>
<reference evidence="2" key="1">
    <citation type="submission" date="2020-05" db="EMBL/GenBank/DDBJ databases">
        <title>Mycena genomes resolve the evolution of fungal bioluminescence.</title>
        <authorList>
            <person name="Tsai I.J."/>
        </authorList>
    </citation>
    <scope>NUCLEOTIDE SEQUENCE</scope>
    <source>
        <strain evidence="2">160909Yilan</strain>
    </source>
</reference>
<gene>
    <name evidence="2" type="ORF">MSAN_02047200</name>
</gene>
<evidence type="ECO:0008006" key="4">
    <source>
        <dbReference type="Google" id="ProtNLM"/>
    </source>
</evidence>
<evidence type="ECO:0000313" key="2">
    <source>
        <dbReference type="EMBL" id="KAF7341913.1"/>
    </source>
</evidence>
<feature type="transmembrane region" description="Helical" evidence="1">
    <location>
        <begin position="141"/>
        <end position="163"/>
    </location>
</feature>
<evidence type="ECO:0000256" key="1">
    <source>
        <dbReference type="SAM" id="Phobius"/>
    </source>
</evidence>
<dbReference type="OrthoDB" id="3006091at2759"/>
<keyword evidence="3" id="KW-1185">Reference proteome</keyword>
<keyword evidence="1" id="KW-1133">Transmembrane helix</keyword>
<name>A0A8H6XI19_9AGAR</name>
<accession>A0A8H6XI19</accession>
<proteinExistence type="predicted"/>
<sequence>MPRAIHDHPPSWNRTTTMTPISVPVAKQPSMQLHIADEKPPVYHLHAHDHDEAASQWSLSPRHAGHAHCHNGRLRGILFPALIALVVLSGLVALFCLFGDNIASTDPTEIIEGLFHTKRALDGGSGSGSGSSGSSFTNRKLYLIVIFVGLFVVVILGIMLSAWCCKGSFENPLCCPCYLCACCGGLACLECIGCGLCADGVEQM</sequence>
<protein>
    <recommendedName>
        <fullName evidence="4">Transmembrane protein</fullName>
    </recommendedName>
</protein>
<comment type="caution">
    <text evidence="2">The sequence shown here is derived from an EMBL/GenBank/DDBJ whole genome shotgun (WGS) entry which is preliminary data.</text>
</comment>